<dbReference type="EMBL" id="JAPQKN010000001">
    <property type="protein sequence ID" value="KAJ5174303.1"/>
    <property type="molecule type" value="Genomic_DNA"/>
</dbReference>
<reference evidence="2" key="2">
    <citation type="journal article" date="2023" name="IMA Fungus">
        <title>Comparative genomic study of the Penicillium genus elucidates a diverse pangenome and 15 lateral gene transfer events.</title>
        <authorList>
            <person name="Petersen C."/>
            <person name="Sorensen T."/>
            <person name="Nielsen M.R."/>
            <person name="Sondergaard T.E."/>
            <person name="Sorensen J.L."/>
            <person name="Fitzpatrick D.A."/>
            <person name="Frisvad J.C."/>
            <person name="Nielsen K.L."/>
        </authorList>
    </citation>
    <scope>NUCLEOTIDE SEQUENCE</scope>
    <source>
        <strain evidence="2">IBT 26290</strain>
    </source>
</reference>
<dbReference type="GeneID" id="81421481"/>
<protein>
    <submittedName>
        <fullName evidence="2">Uncharacterized protein</fullName>
    </submittedName>
</protein>
<feature type="region of interest" description="Disordered" evidence="1">
    <location>
        <begin position="381"/>
        <end position="417"/>
    </location>
</feature>
<feature type="compositionally biased region" description="Polar residues" evidence="1">
    <location>
        <begin position="191"/>
        <end position="200"/>
    </location>
</feature>
<feature type="region of interest" description="Disordered" evidence="1">
    <location>
        <begin position="518"/>
        <end position="542"/>
    </location>
</feature>
<evidence type="ECO:0000313" key="2">
    <source>
        <dbReference type="EMBL" id="KAJ5174303.1"/>
    </source>
</evidence>
<evidence type="ECO:0000256" key="1">
    <source>
        <dbReference type="SAM" id="MobiDB-lite"/>
    </source>
</evidence>
<name>A0A9W9LRS9_9EURO</name>
<keyword evidence="3" id="KW-1185">Reference proteome</keyword>
<reference evidence="2" key="1">
    <citation type="submission" date="2022-11" db="EMBL/GenBank/DDBJ databases">
        <authorList>
            <person name="Petersen C."/>
        </authorList>
    </citation>
    <scope>NUCLEOTIDE SEQUENCE</scope>
    <source>
        <strain evidence="2">IBT 26290</strain>
    </source>
</reference>
<comment type="caution">
    <text evidence="2">The sequence shown here is derived from an EMBL/GenBank/DDBJ whole genome shotgun (WGS) entry which is preliminary data.</text>
</comment>
<organism evidence="2 3">
    <name type="scientific">Penicillium canariense</name>
    <dbReference type="NCBI Taxonomy" id="189055"/>
    <lineage>
        <taxon>Eukaryota</taxon>
        <taxon>Fungi</taxon>
        <taxon>Dikarya</taxon>
        <taxon>Ascomycota</taxon>
        <taxon>Pezizomycotina</taxon>
        <taxon>Eurotiomycetes</taxon>
        <taxon>Eurotiomycetidae</taxon>
        <taxon>Eurotiales</taxon>
        <taxon>Aspergillaceae</taxon>
        <taxon>Penicillium</taxon>
    </lineage>
</organism>
<gene>
    <name evidence="2" type="ORF">N7482_000180</name>
</gene>
<dbReference type="OrthoDB" id="4315400at2759"/>
<dbReference type="Proteomes" id="UP001149163">
    <property type="component" value="Unassembled WGS sequence"/>
</dbReference>
<accession>A0A9W9LRS9</accession>
<evidence type="ECO:0000313" key="3">
    <source>
        <dbReference type="Proteomes" id="UP001149163"/>
    </source>
</evidence>
<feature type="compositionally biased region" description="Low complexity" evidence="1">
    <location>
        <begin position="390"/>
        <end position="399"/>
    </location>
</feature>
<sequence>MYEDLDYPNPSGAWRNGELPDSSLCCKCLELHGVHAPCTPLKPLPADAVSLPPRSIKSGITGALSLHDYRKYLSQSAECVNDPVDRSEKTLKRKTATLNLNRPSPLMSLSSCAVSVSSTASSPPPLSPSYSHSIISYQSEQEPEVSEAASVVLPPPQGPRVHLVSEKATRPRPNRKRLNTFREKLEKNGQARGQAQQHSPLSRARASNPMLDNTPAVATISHGGTSFEILNPRKSLDVARIVSFIEDVDGCSILSLDPPGESIVSSNPYYVDQGFDRVSLSQFTDASLPSHYSSPSLCTTSPSVGFSTPKWQAADMPSSSPGVHDRVRSPSYYSLHDHDYWTPNRQRDGNACPQDDQMYQELVSGPRKTRMASISERLGASEPELKLHPSEPQSPSSQPTLFSEESDIGEPGSPVYANGEWAQVDERDRGIFLELPPHSATSSGMSEPPSPYDIYCTNTMSTPLPSNPSYAQHYDPYDPVYFDPHVQSVLAAANAETMGLRGHPARALDDLQRRFGSSVSLGGTGSGDGLLRKGDRKQSFSQKKGLKKLFSWRSGH</sequence>
<dbReference type="AlphaFoldDB" id="A0A9W9LRS9"/>
<proteinExistence type="predicted"/>
<feature type="region of interest" description="Disordered" evidence="1">
    <location>
        <begin position="186"/>
        <end position="209"/>
    </location>
</feature>
<dbReference type="RefSeq" id="XP_056545911.1">
    <property type="nucleotide sequence ID" value="XM_056682305.1"/>
</dbReference>